<dbReference type="EMBL" id="CCAG010007836">
    <property type="status" value="NOT_ANNOTATED_CDS"/>
    <property type="molecule type" value="Genomic_DNA"/>
</dbReference>
<organism evidence="4 5">
    <name type="scientific">Glossina morsitans morsitans</name>
    <name type="common">Savannah tsetse fly</name>
    <dbReference type="NCBI Taxonomy" id="37546"/>
    <lineage>
        <taxon>Eukaryota</taxon>
        <taxon>Metazoa</taxon>
        <taxon>Ecdysozoa</taxon>
        <taxon>Arthropoda</taxon>
        <taxon>Hexapoda</taxon>
        <taxon>Insecta</taxon>
        <taxon>Pterygota</taxon>
        <taxon>Neoptera</taxon>
        <taxon>Endopterygota</taxon>
        <taxon>Diptera</taxon>
        <taxon>Brachycera</taxon>
        <taxon>Muscomorpha</taxon>
        <taxon>Hippoboscoidea</taxon>
        <taxon>Glossinidae</taxon>
        <taxon>Glossina</taxon>
    </lineage>
</organism>
<keyword evidence="5" id="KW-1185">Reference proteome</keyword>
<keyword evidence="1" id="KW-0732">Signal</keyword>
<evidence type="ECO:0000313" key="4">
    <source>
        <dbReference type="EnsemblMetazoa" id="GMOY010945-PA"/>
    </source>
</evidence>
<accession>A0A1B0GCB6</accession>
<dbReference type="InterPro" id="IPR052110">
    <property type="entry name" value="MCFD2-like"/>
</dbReference>
<dbReference type="InterPro" id="IPR018247">
    <property type="entry name" value="EF_Hand_1_Ca_BS"/>
</dbReference>
<protein>
    <recommendedName>
        <fullName evidence="6">EF-hand domain-containing protein</fullName>
    </recommendedName>
</protein>
<dbReference type="Gene3D" id="1.10.238.10">
    <property type="entry name" value="EF-hand"/>
    <property type="match status" value="1"/>
</dbReference>
<evidence type="ECO:0000256" key="3">
    <source>
        <dbReference type="ARBA" id="ARBA00022837"/>
    </source>
</evidence>
<dbReference type="STRING" id="37546.A0A1B0GCB6"/>
<sequence>MKEMEMCKTDEMMDEAKRKLKVATLRRRKPLRIDEFYLIYLFHSRYNKECTHNMLRKDNIQQEREHIPEHLQVPTDTRKMSEAELQFHYFKMYDSDNNNKLDGYELIKSLINWHGML</sequence>
<keyword evidence="3" id="KW-0106">Calcium</keyword>
<dbReference type="PANTHER" id="PTHR23104">
    <property type="entry name" value="MULTIPLE COAGULATION FACTOR DEFICIENCY PROTEIN 2 NEURAL STEM CELL DERIVED NEURONAL SURVIVAL PROTEIN"/>
    <property type="match status" value="1"/>
</dbReference>
<dbReference type="PhylomeDB" id="A0A1B0GCB6"/>
<evidence type="ECO:0000313" key="5">
    <source>
        <dbReference type="Proteomes" id="UP000092444"/>
    </source>
</evidence>
<dbReference type="PROSITE" id="PS00018">
    <property type="entry name" value="EF_HAND_1"/>
    <property type="match status" value="1"/>
</dbReference>
<evidence type="ECO:0000256" key="1">
    <source>
        <dbReference type="ARBA" id="ARBA00022729"/>
    </source>
</evidence>
<dbReference type="PANTHER" id="PTHR23104:SF17">
    <property type="entry name" value="EF-HAND DOMAIN-CONTAINING PROTEIN"/>
    <property type="match status" value="1"/>
</dbReference>
<dbReference type="Proteomes" id="UP000092444">
    <property type="component" value="Unassembled WGS sequence"/>
</dbReference>
<dbReference type="SUPFAM" id="SSF47473">
    <property type="entry name" value="EF-hand"/>
    <property type="match status" value="1"/>
</dbReference>
<keyword evidence="2" id="KW-0677">Repeat</keyword>
<proteinExistence type="predicted"/>
<dbReference type="VEuPathDB" id="VectorBase:GMOY010945"/>
<dbReference type="EnsemblMetazoa" id="GMOY010945-RA">
    <property type="protein sequence ID" value="GMOY010945-PA"/>
    <property type="gene ID" value="GMOY010945"/>
</dbReference>
<evidence type="ECO:0000256" key="2">
    <source>
        <dbReference type="ARBA" id="ARBA00022737"/>
    </source>
</evidence>
<name>A0A1B0GCB6_GLOMM</name>
<dbReference type="AlphaFoldDB" id="A0A1B0GCB6"/>
<evidence type="ECO:0008006" key="6">
    <source>
        <dbReference type="Google" id="ProtNLM"/>
    </source>
</evidence>
<reference evidence="4" key="1">
    <citation type="submission" date="2020-05" db="UniProtKB">
        <authorList>
            <consortium name="EnsemblMetazoa"/>
        </authorList>
    </citation>
    <scope>IDENTIFICATION</scope>
    <source>
        <strain evidence="4">Yale</strain>
    </source>
</reference>
<dbReference type="InterPro" id="IPR011992">
    <property type="entry name" value="EF-hand-dom_pair"/>
</dbReference>